<accession>A0ABR2M293</accession>
<protein>
    <recommendedName>
        <fullName evidence="1">Expansin-like EG45 domain-containing protein</fullName>
    </recommendedName>
</protein>
<dbReference type="InterPro" id="IPR007112">
    <property type="entry name" value="Expansin/allergen_DPBB_dom"/>
</dbReference>
<dbReference type="PROSITE" id="PS50842">
    <property type="entry name" value="EXPANSIN_EG45"/>
    <property type="match status" value="1"/>
</dbReference>
<organism evidence="2 3">
    <name type="scientific">Platanthera guangdongensis</name>
    <dbReference type="NCBI Taxonomy" id="2320717"/>
    <lineage>
        <taxon>Eukaryota</taxon>
        <taxon>Viridiplantae</taxon>
        <taxon>Streptophyta</taxon>
        <taxon>Embryophyta</taxon>
        <taxon>Tracheophyta</taxon>
        <taxon>Spermatophyta</taxon>
        <taxon>Magnoliopsida</taxon>
        <taxon>Liliopsida</taxon>
        <taxon>Asparagales</taxon>
        <taxon>Orchidaceae</taxon>
        <taxon>Orchidoideae</taxon>
        <taxon>Orchideae</taxon>
        <taxon>Orchidinae</taxon>
        <taxon>Platanthera</taxon>
    </lineage>
</organism>
<keyword evidence="3" id="KW-1185">Reference proteome</keyword>
<feature type="domain" description="Expansin-like EG45" evidence="1">
    <location>
        <begin position="1"/>
        <end position="102"/>
    </location>
</feature>
<name>A0ABR2M293_9ASPA</name>
<dbReference type="Proteomes" id="UP001412067">
    <property type="component" value="Unassembled WGS sequence"/>
</dbReference>
<comment type="caution">
    <text evidence="2">The sequence shown here is derived from an EMBL/GenBank/DDBJ whole genome shotgun (WGS) entry which is preliminary data.</text>
</comment>
<reference evidence="2 3" key="1">
    <citation type="journal article" date="2022" name="Nat. Plants">
        <title>Genomes of leafy and leafless Platanthera orchids illuminate the evolution of mycoheterotrophy.</title>
        <authorList>
            <person name="Li M.H."/>
            <person name="Liu K.W."/>
            <person name="Li Z."/>
            <person name="Lu H.C."/>
            <person name="Ye Q.L."/>
            <person name="Zhang D."/>
            <person name="Wang J.Y."/>
            <person name="Li Y.F."/>
            <person name="Zhong Z.M."/>
            <person name="Liu X."/>
            <person name="Yu X."/>
            <person name="Liu D.K."/>
            <person name="Tu X.D."/>
            <person name="Liu B."/>
            <person name="Hao Y."/>
            <person name="Liao X.Y."/>
            <person name="Jiang Y.T."/>
            <person name="Sun W.H."/>
            <person name="Chen J."/>
            <person name="Chen Y.Q."/>
            <person name="Ai Y."/>
            <person name="Zhai J.W."/>
            <person name="Wu S.S."/>
            <person name="Zhou Z."/>
            <person name="Hsiao Y.Y."/>
            <person name="Wu W.L."/>
            <person name="Chen Y.Y."/>
            <person name="Lin Y.F."/>
            <person name="Hsu J.L."/>
            <person name="Li C.Y."/>
            <person name="Wang Z.W."/>
            <person name="Zhao X."/>
            <person name="Zhong W.Y."/>
            <person name="Ma X.K."/>
            <person name="Ma L."/>
            <person name="Huang J."/>
            <person name="Chen G.Z."/>
            <person name="Huang M.Z."/>
            <person name="Huang L."/>
            <person name="Peng D.H."/>
            <person name="Luo Y.B."/>
            <person name="Zou S.Q."/>
            <person name="Chen S.P."/>
            <person name="Lan S."/>
            <person name="Tsai W.C."/>
            <person name="Van de Peer Y."/>
            <person name="Liu Z.J."/>
        </authorList>
    </citation>
    <scope>NUCLEOTIDE SEQUENCE [LARGE SCALE GENOMIC DNA]</scope>
    <source>
        <strain evidence="2">Lor288</strain>
    </source>
</reference>
<dbReference type="EMBL" id="JBBWWR010000012">
    <property type="protein sequence ID" value="KAK8958181.1"/>
    <property type="molecule type" value="Genomic_DNA"/>
</dbReference>
<dbReference type="Gene3D" id="2.40.40.10">
    <property type="entry name" value="RlpA-like domain"/>
    <property type="match status" value="1"/>
</dbReference>
<evidence type="ECO:0000313" key="3">
    <source>
        <dbReference type="Proteomes" id="UP001412067"/>
    </source>
</evidence>
<gene>
    <name evidence="2" type="ORF">KSP40_PGU006214</name>
</gene>
<evidence type="ECO:0000313" key="2">
    <source>
        <dbReference type="EMBL" id="KAK8958181.1"/>
    </source>
</evidence>
<dbReference type="SUPFAM" id="SSF50685">
    <property type="entry name" value="Barwin-like endoglucanases"/>
    <property type="match status" value="1"/>
</dbReference>
<dbReference type="InterPro" id="IPR036908">
    <property type="entry name" value="RlpA-like_sf"/>
</dbReference>
<sequence length="141" mass="15967">MAALSTTLFNGRVACGQYYKIICDYRADSWWCRRVVSMTVMTTNFFPHTFPSQMTTTGGAIQHVALRHDAPGLGEGRDQPRQPYGTRLCQNQRRHTHYPQTAENNHKSTQAPFQAPLPSFTPITRGIILIFCVTGNFLGYR</sequence>
<proteinExistence type="predicted"/>
<evidence type="ECO:0000259" key="1">
    <source>
        <dbReference type="PROSITE" id="PS50842"/>
    </source>
</evidence>